<gene>
    <name evidence="2" type="ORF">GSM42_18335</name>
</gene>
<feature type="transmembrane region" description="Helical" evidence="1">
    <location>
        <begin position="33"/>
        <end position="53"/>
    </location>
</feature>
<dbReference type="RefSeq" id="WP_160802999.1">
    <property type="nucleotide sequence ID" value="NZ_WUUL01000017.1"/>
</dbReference>
<accession>A0A6I4W0X2</accession>
<dbReference type="AlphaFoldDB" id="A0A6I4W0X2"/>
<evidence type="ECO:0000313" key="2">
    <source>
        <dbReference type="EMBL" id="MXQ55646.1"/>
    </source>
</evidence>
<comment type="caution">
    <text evidence="2">The sequence shown here is derived from an EMBL/GenBank/DDBJ whole genome shotgun (WGS) entry which is preliminary data.</text>
</comment>
<organism evidence="2 3">
    <name type="scientific">Shimazuella alba</name>
    <dbReference type="NCBI Taxonomy" id="2690964"/>
    <lineage>
        <taxon>Bacteria</taxon>
        <taxon>Bacillati</taxon>
        <taxon>Bacillota</taxon>
        <taxon>Bacilli</taxon>
        <taxon>Bacillales</taxon>
        <taxon>Thermoactinomycetaceae</taxon>
        <taxon>Shimazuella</taxon>
    </lineage>
</organism>
<name>A0A6I4W0X2_9BACL</name>
<reference evidence="2 3" key="1">
    <citation type="submission" date="2019-12" db="EMBL/GenBank/DDBJ databases">
        <title>Whole-genome analyses of novel actinobacteria.</title>
        <authorList>
            <person name="Sahin N."/>
            <person name="Saygin H."/>
        </authorList>
    </citation>
    <scope>NUCLEOTIDE SEQUENCE [LARGE SCALE GENOMIC DNA]</scope>
    <source>
        <strain evidence="2 3">KC615</strain>
    </source>
</reference>
<evidence type="ECO:0000313" key="3">
    <source>
        <dbReference type="Proteomes" id="UP000430692"/>
    </source>
</evidence>
<keyword evidence="1" id="KW-0472">Membrane</keyword>
<dbReference type="EMBL" id="WUUL01000017">
    <property type="protein sequence ID" value="MXQ55646.1"/>
    <property type="molecule type" value="Genomic_DNA"/>
</dbReference>
<evidence type="ECO:0000256" key="1">
    <source>
        <dbReference type="SAM" id="Phobius"/>
    </source>
</evidence>
<keyword evidence="1" id="KW-1133">Transmembrane helix</keyword>
<feature type="transmembrane region" description="Helical" evidence="1">
    <location>
        <begin position="6"/>
        <end position="26"/>
    </location>
</feature>
<keyword evidence="3" id="KW-1185">Reference proteome</keyword>
<sequence>MPTNTPLMITTTFFSGTDIAAVGSLLTGFIKRYLQIPAMIAVYTMALTIGAALA</sequence>
<protein>
    <submittedName>
        <fullName evidence="2">Uncharacterized protein</fullName>
    </submittedName>
</protein>
<keyword evidence="1" id="KW-0812">Transmembrane</keyword>
<dbReference type="Proteomes" id="UP000430692">
    <property type="component" value="Unassembled WGS sequence"/>
</dbReference>
<proteinExistence type="predicted"/>